<dbReference type="InterPro" id="IPR003609">
    <property type="entry name" value="Pan_app"/>
</dbReference>
<proteinExistence type="predicted"/>
<feature type="region of interest" description="Disordered" evidence="1">
    <location>
        <begin position="223"/>
        <end position="244"/>
    </location>
</feature>
<sequence>MMLPTFAPRALAPVALAVCLIGSSLAAQGTPSLTLFNGEGLDGAAVTVRSDVANLQDVPAGEGFDGTANDYAFSLRAEGLWLVCMDAGFRTRCREVSGEVQTLGEDGGSISSVRYLGPSAQMPGRGRPPGTPGQSVMQPSADAAPMFNTDLFGSDLREIIYDRPGMDWKSCKAACDDERQCRAWTYVVPGRTEHGECFLKEAVPEPSESECCVSGIKRAKTQTGSLALPAELPHAHRRRSDRRD</sequence>
<dbReference type="Gene3D" id="3.50.4.10">
    <property type="entry name" value="Hepatocyte Growth Factor"/>
    <property type="match status" value="1"/>
</dbReference>
<organism evidence="4 5">
    <name type="scientific">Sphingomonas ursincola</name>
    <dbReference type="NCBI Taxonomy" id="56361"/>
    <lineage>
        <taxon>Bacteria</taxon>
        <taxon>Pseudomonadati</taxon>
        <taxon>Pseudomonadota</taxon>
        <taxon>Alphaproteobacteria</taxon>
        <taxon>Sphingomonadales</taxon>
        <taxon>Sphingomonadaceae</taxon>
        <taxon>Sphingomonas</taxon>
    </lineage>
</organism>
<protein>
    <recommendedName>
        <fullName evidence="3">Apple domain-containing protein</fullName>
    </recommendedName>
</protein>
<dbReference type="EMBL" id="VDES01000001">
    <property type="protein sequence ID" value="MBA1373229.1"/>
    <property type="molecule type" value="Genomic_DNA"/>
</dbReference>
<feature type="domain" description="Apple" evidence="3">
    <location>
        <begin position="149"/>
        <end position="200"/>
    </location>
</feature>
<evidence type="ECO:0000313" key="5">
    <source>
        <dbReference type="Proteomes" id="UP000589292"/>
    </source>
</evidence>
<reference evidence="4 5" key="1">
    <citation type="journal article" date="1994" name="Int. J. Syst. Bacteriol.">
        <title>Phylogenetic positions of novel aerobic, bacteriochlorophyll a-containing bacteria and description of Roseococcus thiosulfatophilus gen. nov., sp. nov., Erythromicrobium ramosum gen. nov., sp. nov., and Erythrobacter litoralis sp. nov.</title>
        <authorList>
            <person name="Yurkov V."/>
            <person name="Stackebrandt E."/>
            <person name="Holmes A."/>
            <person name="Fuerst J.A."/>
            <person name="Hugenholtz P."/>
            <person name="Golecki J."/>
            <person name="Gad'on N."/>
            <person name="Gorlenko V.M."/>
            <person name="Kompantseva E.I."/>
            <person name="Drews G."/>
        </authorList>
    </citation>
    <scope>NUCLEOTIDE SEQUENCE [LARGE SCALE GENOMIC DNA]</scope>
    <source>
        <strain evidence="4 5">KR-99</strain>
    </source>
</reference>
<accession>A0A7V8RB67</accession>
<feature type="region of interest" description="Disordered" evidence="1">
    <location>
        <begin position="121"/>
        <end position="141"/>
    </location>
</feature>
<name>A0A7V8RB67_9SPHN</name>
<evidence type="ECO:0000256" key="2">
    <source>
        <dbReference type="SAM" id="SignalP"/>
    </source>
</evidence>
<comment type="caution">
    <text evidence="4">The sequence shown here is derived from an EMBL/GenBank/DDBJ whole genome shotgun (WGS) entry which is preliminary data.</text>
</comment>
<feature type="chain" id="PRO_5031197395" description="Apple domain-containing protein" evidence="2">
    <location>
        <begin position="27"/>
        <end position="244"/>
    </location>
</feature>
<dbReference type="RefSeq" id="WP_181266340.1">
    <property type="nucleotide sequence ID" value="NZ_BAAAGB010000002.1"/>
</dbReference>
<evidence type="ECO:0000259" key="3">
    <source>
        <dbReference type="Pfam" id="PF14295"/>
    </source>
</evidence>
<keyword evidence="2" id="KW-0732">Signal</keyword>
<keyword evidence="5" id="KW-1185">Reference proteome</keyword>
<feature type="signal peptide" evidence="2">
    <location>
        <begin position="1"/>
        <end position="26"/>
    </location>
</feature>
<gene>
    <name evidence="4" type="ORF">FG486_02670</name>
</gene>
<dbReference type="Pfam" id="PF14295">
    <property type="entry name" value="PAN_4"/>
    <property type="match status" value="1"/>
</dbReference>
<dbReference type="Proteomes" id="UP000589292">
    <property type="component" value="Unassembled WGS sequence"/>
</dbReference>
<dbReference type="AlphaFoldDB" id="A0A7V8RB67"/>
<evidence type="ECO:0000256" key="1">
    <source>
        <dbReference type="SAM" id="MobiDB-lite"/>
    </source>
</evidence>
<evidence type="ECO:0000313" key="4">
    <source>
        <dbReference type="EMBL" id="MBA1373229.1"/>
    </source>
</evidence>
<feature type="compositionally biased region" description="Basic residues" evidence="1">
    <location>
        <begin position="235"/>
        <end position="244"/>
    </location>
</feature>